<dbReference type="OrthoDB" id="241541at2"/>
<dbReference type="InterPro" id="IPR011453">
    <property type="entry name" value="DUF1559"/>
</dbReference>
<dbReference type="Pfam" id="PF07963">
    <property type="entry name" value="N_methyl"/>
    <property type="match status" value="1"/>
</dbReference>
<evidence type="ECO:0000313" key="2">
    <source>
        <dbReference type="EMBL" id="QEG43502.1"/>
    </source>
</evidence>
<dbReference type="Pfam" id="PF07596">
    <property type="entry name" value="SBP_bac_10"/>
    <property type="match status" value="1"/>
</dbReference>
<dbReference type="NCBIfam" id="TIGR04294">
    <property type="entry name" value="pre_pil_HX9DG"/>
    <property type="match status" value="1"/>
</dbReference>
<gene>
    <name evidence="2" type="primary">xcpT_9</name>
    <name evidence="2" type="ORF">UC8_55520</name>
</gene>
<proteinExistence type="predicted"/>
<dbReference type="InterPro" id="IPR045584">
    <property type="entry name" value="Pilin-like"/>
</dbReference>
<protein>
    <submittedName>
        <fullName evidence="2">Type II secretion system protein G</fullName>
    </submittedName>
</protein>
<dbReference type="RefSeq" id="WP_068129653.1">
    <property type="nucleotide sequence ID" value="NZ_CP042914.1"/>
</dbReference>
<name>A0A5B9QZI8_9BACT</name>
<dbReference type="Gene3D" id="3.30.700.10">
    <property type="entry name" value="Glycoprotein, Type 4 Pilin"/>
    <property type="match status" value="1"/>
</dbReference>
<evidence type="ECO:0000313" key="3">
    <source>
        <dbReference type="Proteomes" id="UP000325286"/>
    </source>
</evidence>
<keyword evidence="3" id="KW-1185">Reference proteome</keyword>
<dbReference type="PANTHER" id="PTHR30093:SF2">
    <property type="entry name" value="TYPE II SECRETION SYSTEM PROTEIN H"/>
    <property type="match status" value="1"/>
</dbReference>
<dbReference type="InterPro" id="IPR012902">
    <property type="entry name" value="N_methyl_site"/>
</dbReference>
<dbReference type="KEGG" id="rul:UC8_55520"/>
<dbReference type="SUPFAM" id="SSF54523">
    <property type="entry name" value="Pili subunits"/>
    <property type="match status" value="1"/>
</dbReference>
<dbReference type="NCBIfam" id="TIGR02532">
    <property type="entry name" value="IV_pilin_GFxxxE"/>
    <property type="match status" value="1"/>
</dbReference>
<organism evidence="2 3">
    <name type="scientific">Roseimaritima ulvae</name>
    <dbReference type="NCBI Taxonomy" id="980254"/>
    <lineage>
        <taxon>Bacteria</taxon>
        <taxon>Pseudomonadati</taxon>
        <taxon>Planctomycetota</taxon>
        <taxon>Planctomycetia</taxon>
        <taxon>Pirellulales</taxon>
        <taxon>Pirellulaceae</taxon>
        <taxon>Roseimaritima</taxon>
    </lineage>
</organism>
<feature type="domain" description="DUF1559" evidence="1">
    <location>
        <begin position="33"/>
        <end position="314"/>
    </location>
</feature>
<evidence type="ECO:0000259" key="1">
    <source>
        <dbReference type="Pfam" id="PF07596"/>
    </source>
</evidence>
<dbReference type="AlphaFoldDB" id="A0A5B9QZI8"/>
<dbReference type="Proteomes" id="UP000325286">
    <property type="component" value="Chromosome"/>
</dbReference>
<reference evidence="2 3" key="1">
    <citation type="submission" date="2019-08" db="EMBL/GenBank/DDBJ databases">
        <title>Deep-cultivation of Planctomycetes and their phenomic and genomic characterization uncovers novel biology.</title>
        <authorList>
            <person name="Wiegand S."/>
            <person name="Jogler M."/>
            <person name="Boedeker C."/>
            <person name="Pinto D."/>
            <person name="Vollmers J."/>
            <person name="Rivas-Marin E."/>
            <person name="Kohn T."/>
            <person name="Peeters S.H."/>
            <person name="Heuer A."/>
            <person name="Rast P."/>
            <person name="Oberbeckmann S."/>
            <person name="Bunk B."/>
            <person name="Jeske O."/>
            <person name="Meyerdierks A."/>
            <person name="Storesund J.E."/>
            <person name="Kallscheuer N."/>
            <person name="Luecker S."/>
            <person name="Lage O.M."/>
            <person name="Pohl T."/>
            <person name="Merkel B.J."/>
            <person name="Hornburger P."/>
            <person name="Mueller R.-W."/>
            <person name="Bruemmer F."/>
            <person name="Labrenz M."/>
            <person name="Spormann A.M."/>
            <person name="Op den Camp H."/>
            <person name="Overmann J."/>
            <person name="Amann R."/>
            <person name="Jetten M.S.M."/>
            <person name="Mascher T."/>
            <person name="Medema M.H."/>
            <person name="Devos D.P."/>
            <person name="Kaster A.-K."/>
            <person name="Ovreas L."/>
            <person name="Rohde M."/>
            <person name="Galperin M.Y."/>
            <person name="Jogler C."/>
        </authorList>
    </citation>
    <scope>NUCLEOTIDE SEQUENCE [LARGE SCALE GENOMIC DNA]</scope>
    <source>
        <strain evidence="2 3">UC8</strain>
    </source>
</reference>
<dbReference type="EMBL" id="CP042914">
    <property type="protein sequence ID" value="QEG43502.1"/>
    <property type="molecule type" value="Genomic_DNA"/>
</dbReference>
<sequence length="349" mass="37619">MRRFNRPGFTLVELLVVIAIIGVLVGLLLPAVQAAREAARRMSCGNNMKQLGLALHNYHDTYSVFPPGTSGTDAGPNQNRERLSFFVGMLPFFEQQALYDDFQANNGQTGVPWSSSTYFDINLPTLACPSDGNLQDRDRGKTSYVGNRGDRTTELWTWEFERGRGLFLGNRPLKMSNIKDGASNTLAFSEIVQSPSYGGDNREVAGGVLQGMDVHGSRPVICKAAVDPTDKSRFLGTAGSGTHNSYLRGNRWADSYPVYTGFTTVLGPNSPSCSNGSPEDNNNAVFSAYSWHPGGVQVTLVDGSVRFVAETVDTGDASDPDPGRTSLDSPFGVWGAMGTRTAGETVVLP</sequence>
<dbReference type="InterPro" id="IPR027558">
    <property type="entry name" value="Pre_pil_HX9DG_C"/>
</dbReference>
<accession>A0A5B9QZI8</accession>
<dbReference type="PANTHER" id="PTHR30093">
    <property type="entry name" value="GENERAL SECRETION PATHWAY PROTEIN G"/>
    <property type="match status" value="1"/>
</dbReference>